<gene>
    <name evidence="1" type="ORF">CARN1_0663</name>
</gene>
<name>E6PI93_9ZZZZ</name>
<accession>E6PI93</accession>
<sequence length="1368" mass="140330">MNVRRLQSLAVAAIVAAAAVATAFGRGVPARIVPHPTVTPIGVPILHTPPPLLPPMPPFHPPIPRPTLTPLPPAFGGGPSTLPGALVPLSMLPPLPARTMANTAAPGRRQIQAATGASIVVTESGNANCGNSTGDNFAVGCTVRWRSGGLSGGDTFHDYYIAPNVADGTAATAVGGNYRAPQGGSHTLTTTVAGVYVFAVYDVTQGKWAAVVYINVNASYDLKVYQDPFHTQEIYQFAAGSSTAAYVYATNLTPSDYYVVYIESTSVNPVCVFSAPIQSSYATNGLCQPNLSVGAQAPGGNLSATWSISGTQAAGTYSVVLFDKTQNERLAQVQISVTGSSGQTMLLTPDGANANPSPRPLPVPTAATAFAWDGPTDQSTSGLTESVLLAPSSTYTWTITDPSGQTLWNANATGGGNLSHTFQFQTGSLRNPQTGGATAALAPGSYVPRSFTAQLYDTVSKSVYASQVFQILGYYVSTTYTGGGITLTIPNAGGSATTNLTFTNSSPVEFGGVDNSDSFAKIAFSTGVDFGTNVSKTRGYGETILLSGHTLAQCEAGCSATVNDSNGNAWKVNDLCANTGGAGAPRDECAIEIDPTSPGEQFAPNASITLSNVVVTDQAGSVCSTNGTCQMLTSVLPTHGLAWSSTSAFTAYAPAYISIGSSGATASVALAGVYSPSYTSGAPQDVEAHFFDPHTTNAQYERNSPYSVNTNRFDIIGFTIKNNSPSTIYELALGGGYWQGTNNLEIYQVDPNFNVDYWLPDTGCANAVQTVPSSYVCFTDESYYGIGYGYGGILPGTTQTFYLDVNPGPGGNPYSDWALLSAGGSFFVITPTGTTTVPILNGLANASVDSLAYAQFSLNSALMSAYFSPATVGTGSSSSENVIFQNTALGADANPDYVDTVVVAASNSLSTSGNPSVVSPAGWSYIGSQANGSQVYWIFSACNNVNQSYAVPPPVGSTLTGPDTRPQPQCNAGGITNALGPGQSLTMKFTLQNLNTTGNVPFTIYAHGADGNGWSAGKTFQLLVNSISAGVGFTGAGGYPTATAVATNTEPTIGGNSSTTYGNAYTYTVSNNSGVGSNITSFRIRIPGTDVNGVNATDSSGNFWHVTGAVPTLSGNVDGCTVTNALAAMSATSAGADGEIDIGGGSCALKPGDTMKVSFTAIGPQSTSDSYRFQTYCINNTAGSCTLASGTVGGANWIADDEVQVQLSVGLSVVVDPTNPGPGGSTPNVSCALCSFSGSTVTLGNYSNNTSTIFGDIVRASVIIQSSTAVTWNLSVQASNNPANSTGTPSNELLMQTDSTRSSQGAGITFGLPAFTVIPTTSSLPVANGTSITSRSSPYDILQNFELALGAESLSAQSSVITYTLVAN</sequence>
<evidence type="ECO:0000313" key="1">
    <source>
        <dbReference type="EMBL" id="CBH76183.1"/>
    </source>
</evidence>
<proteinExistence type="predicted"/>
<comment type="caution">
    <text evidence="1">The sequence shown here is derived from an EMBL/GenBank/DDBJ whole genome shotgun (WGS) entry which is preliminary data.</text>
</comment>
<dbReference type="EMBL" id="CABL01000019">
    <property type="protein sequence ID" value="CBH76183.1"/>
    <property type="molecule type" value="Genomic_DNA"/>
</dbReference>
<reference evidence="1" key="1">
    <citation type="submission" date="2009-10" db="EMBL/GenBank/DDBJ databases">
        <title>Diversity of trophic interactions inside an arsenic-rich microbial ecosystem.</title>
        <authorList>
            <person name="Bertin P.N."/>
            <person name="Heinrich-Salmeron A."/>
            <person name="Pelletier E."/>
            <person name="Goulhen-Chollet F."/>
            <person name="Arsene-Ploetze F."/>
            <person name="Gallien S."/>
            <person name="Calteau A."/>
            <person name="Vallenet D."/>
            <person name="Casiot C."/>
            <person name="Chane-Woon-Ming B."/>
            <person name="Giloteaux L."/>
            <person name="Barakat M."/>
            <person name="Bonnefoy V."/>
            <person name="Bruneel O."/>
            <person name="Chandler M."/>
            <person name="Cleiss J."/>
            <person name="Duran R."/>
            <person name="Elbaz-Poulichet F."/>
            <person name="Fonknechten N."/>
            <person name="Lauga B."/>
            <person name="Mornico D."/>
            <person name="Ortet P."/>
            <person name="Schaeffer C."/>
            <person name="Siguier P."/>
            <person name="Alexander Thil Smith A."/>
            <person name="Van Dorsselaer A."/>
            <person name="Weissenbach J."/>
            <person name="Medigue C."/>
            <person name="Le Paslier D."/>
        </authorList>
    </citation>
    <scope>NUCLEOTIDE SEQUENCE</scope>
</reference>
<protein>
    <submittedName>
        <fullName evidence="1">Uncharacterized protein</fullName>
    </submittedName>
</protein>
<organism evidence="1">
    <name type="scientific">mine drainage metagenome</name>
    <dbReference type="NCBI Taxonomy" id="410659"/>
    <lineage>
        <taxon>unclassified sequences</taxon>
        <taxon>metagenomes</taxon>
        <taxon>ecological metagenomes</taxon>
    </lineage>
</organism>